<feature type="region of interest" description="Disordered" evidence="1">
    <location>
        <begin position="1"/>
        <end position="29"/>
    </location>
</feature>
<proteinExistence type="predicted"/>
<evidence type="ECO:0000256" key="1">
    <source>
        <dbReference type="SAM" id="MobiDB-lite"/>
    </source>
</evidence>
<reference evidence="2" key="1">
    <citation type="submission" date="2019-11" db="UniProtKB">
        <authorList>
            <consortium name="WormBaseParasite"/>
        </authorList>
    </citation>
    <scope>IDENTIFICATION</scope>
</reference>
<organism evidence="2">
    <name type="scientific">Mesocestoides corti</name>
    <name type="common">Flatworm</name>
    <dbReference type="NCBI Taxonomy" id="53468"/>
    <lineage>
        <taxon>Eukaryota</taxon>
        <taxon>Metazoa</taxon>
        <taxon>Spiralia</taxon>
        <taxon>Lophotrochozoa</taxon>
        <taxon>Platyhelminthes</taxon>
        <taxon>Cestoda</taxon>
        <taxon>Eucestoda</taxon>
        <taxon>Cyclophyllidea</taxon>
        <taxon>Mesocestoididae</taxon>
        <taxon>Mesocestoides</taxon>
    </lineage>
</organism>
<name>A0A5K3G5G8_MESCO</name>
<feature type="compositionally biased region" description="Polar residues" evidence="1">
    <location>
        <begin position="1"/>
        <end position="20"/>
    </location>
</feature>
<accession>A0A5K3G5G8</accession>
<dbReference type="AlphaFoldDB" id="A0A5K3G5G8"/>
<evidence type="ECO:0000313" key="2">
    <source>
        <dbReference type="WBParaSite" id="MCU_013508-RA"/>
    </source>
</evidence>
<dbReference type="WBParaSite" id="MCU_013508-RA">
    <property type="protein sequence ID" value="MCU_013508-RA"/>
    <property type="gene ID" value="MCU_013508"/>
</dbReference>
<protein>
    <submittedName>
        <fullName evidence="2">Secreted protein</fullName>
    </submittedName>
</protein>
<sequence>KRQLQQNRLYRPIRSQNHKSSALHRSPRHWPRRSLYTANQSCPSLVGCLSSSHAIGTQRHRIGCGQVVQHVCALIRRPKPRVRRLSSESTTLATPPIIYCTSVVSFSGWLPLFLACHWNAEGHRIGCGQVVQHVCALIRSCTASSLGVKLSSVSGLVHRTVHEWQNIQFDTPRTPHLAG</sequence>